<dbReference type="PANTHER" id="PTHR30574">
    <property type="entry name" value="INNER MEMBRANE PROTEIN YEDE"/>
    <property type="match status" value="1"/>
</dbReference>
<reference evidence="10 11" key="1">
    <citation type="submission" date="2018-06" db="EMBL/GenBank/DDBJ databases">
        <title>Genome conservation of Clostridium tetani.</title>
        <authorList>
            <person name="Bruggemann H."/>
            <person name="Popoff M.R."/>
        </authorList>
    </citation>
    <scope>NUCLEOTIDE SEQUENCE [LARGE SCALE GENOMIC DNA]</scope>
    <source>
        <strain evidence="10 11">63.05</strain>
    </source>
</reference>
<evidence type="ECO:0000256" key="9">
    <source>
        <dbReference type="SAM" id="Phobius"/>
    </source>
</evidence>
<comment type="similarity">
    <text evidence="8">Belongs to the TsuA/YedE (TC 9.B.102) family.</text>
</comment>
<dbReference type="Proteomes" id="UP000290273">
    <property type="component" value="Unassembled WGS sequence"/>
</dbReference>
<organism evidence="10 11">
    <name type="scientific">Clostridium tetani</name>
    <dbReference type="NCBI Taxonomy" id="1513"/>
    <lineage>
        <taxon>Bacteria</taxon>
        <taxon>Bacillati</taxon>
        <taxon>Bacillota</taxon>
        <taxon>Clostridia</taxon>
        <taxon>Eubacteriales</taxon>
        <taxon>Clostridiaceae</taxon>
        <taxon>Clostridium</taxon>
    </lineage>
</organism>
<evidence type="ECO:0000313" key="11">
    <source>
        <dbReference type="Proteomes" id="UP000290273"/>
    </source>
</evidence>
<evidence type="ECO:0000256" key="7">
    <source>
        <dbReference type="ARBA" id="ARBA00023136"/>
    </source>
</evidence>
<gene>
    <name evidence="10" type="ORF">DP131_01700</name>
</gene>
<evidence type="ECO:0000256" key="1">
    <source>
        <dbReference type="ARBA" id="ARBA00004429"/>
    </source>
</evidence>
<keyword evidence="7 9" id="KW-0472">Membrane</keyword>
<dbReference type="PANTHER" id="PTHR30574:SF1">
    <property type="entry name" value="SULPHUR TRANSPORT DOMAIN-CONTAINING PROTEIN"/>
    <property type="match status" value="1"/>
</dbReference>
<dbReference type="Pfam" id="PF04143">
    <property type="entry name" value="Sulf_transp"/>
    <property type="match status" value="1"/>
</dbReference>
<accession>A0ABY0EW51</accession>
<evidence type="ECO:0000256" key="8">
    <source>
        <dbReference type="ARBA" id="ARBA00035655"/>
    </source>
</evidence>
<evidence type="ECO:0000256" key="6">
    <source>
        <dbReference type="ARBA" id="ARBA00022989"/>
    </source>
</evidence>
<protein>
    <submittedName>
        <fullName evidence="10">YeeE/YedE family protein</fullName>
    </submittedName>
</protein>
<name>A0ABY0EW51_CLOTA</name>
<comment type="caution">
    <text evidence="10">The sequence shown here is derived from an EMBL/GenBank/DDBJ whole genome shotgun (WGS) entry which is preliminary data.</text>
</comment>
<dbReference type="EMBL" id="QMAU01000012">
    <property type="protein sequence ID" value="RXI58625.1"/>
    <property type="molecule type" value="Genomic_DNA"/>
</dbReference>
<keyword evidence="3" id="KW-1003">Cell membrane</keyword>
<evidence type="ECO:0000256" key="4">
    <source>
        <dbReference type="ARBA" id="ARBA00022519"/>
    </source>
</evidence>
<evidence type="ECO:0000256" key="5">
    <source>
        <dbReference type="ARBA" id="ARBA00022692"/>
    </source>
</evidence>
<feature type="transmembrane region" description="Helical" evidence="9">
    <location>
        <begin position="131"/>
        <end position="158"/>
    </location>
</feature>
<keyword evidence="4" id="KW-0997">Cell inner membrane</keyword>
<keyword evidence="5 9" id="KW-0812">Transmembrane</keyword>
<proteinExistence type="inferred from homology"/>
<evidence type="ECO:0000313" key="10">
    <source>
        <dbReference type="EMBL" id="RXI58625.1"/>
    </source>
</evidence>
<dbReference type="InterPro" id="IPR007272">
    <property type="entry name" value="Sulf_transp_TsuA/YedE"/>
</dbReference>
<feature type="transmembrane region" description="Helical" evidence="9">
    <location>
        <begin position="30"/>
        <end position="51"/>
    </location>
</feature>
<feature type="transmembrane region" description="Helical" evidence="9">
    <location>
        <begin position="164"/>
        <end position="183"/>
    </location>
</feature>
<keyword evidence="6 9" id="KW-1133">Transmembrane helix</keyword>
<evidence type="ECO:0000256" key="3">
    <source>
        <dbReference type="ARBA" id="ARBA00022475"/>
    </source>
</evidence>
<comment type="subcellular location">
    <subcellularLocation>
        <location evidence="1">Cell inner membrane</location>
        <topology evidence="1">Multi-pass membrane protein</topology>
    </subcellularLocation>
</comment>
<sequence length="191" mass="21902">MGSIYPKINRKIGRNRMESIKKYLKRPCPYWVAGILLGLMNVILLGTIRISWQITSGFLLWGIGILQWFGLEPLNWEYFNYFKSYYQPVILYENVFINQYTILNLGVLIGSLIATLLVSQFKWKRIKSKKQFIMALIGGVMMGYGTRLAVGCNIGAFFSGIPSFSLHAWIFGVFAMLGTWVGVKILTKYFI</sequence>
<keyword evidence="2" id="KW-0813">Transport</keyword>
<feature type="transmembrane region" description="Helical" evidence="9">
    <location>
        <begin position="96"/>
        <end position="119"/>
    </location>
</feature>
<evidence type="ECO:0000256" key="2">
    <source>
        <dbReference type="ARBA" id="ARBA00022448"/>
    </source>
</evidence>